<reference evidence="1" key="1">
    <citation type="submission" date="2021-07" db="EMBL/GenBank/DDBJ databases">
        <authorList>
            <person name="Durling M."/>
        </authorList>
    </citation>
    <scope>NUCLEOTIDE SEQUENCE</scope>
</reference>
<keyword evidence="2" id="KW-1185">Reference proteome</keyword>
<sequence>MSDITSSHIESFFHLFSTYIFYIEVLNQVEGTGLDSIHDDPRDEYFDIVRKHPGYVDFAKYWDVNLAPWIPTIITESRPRLEWFHWEFVKYYVSGFKQREDQEFKLDNRILALKCIRSKKALFKEVPPGLQYRDCYYELVDITRLLAIRMSFDEKLLVIEEALNRIKGQNEEEKEAAFATFKETNYGSAFK</sequence>
<gene>
    <name evidence="1" type="ORF">HYALB_00007247</name>
</gene>
<dbReference type="Proteomes" id="UP000701801">
    <property type="component" value="Unassembled WGS sequence"/>
</dbReference>
<comment type="caution">
    <text evidence="1">The sequence shown here is derived from an EMBL/GenBank/DDBJ whole genome shotgun (WGS) entry which is preliminary data.</text>
</comment>
<organism evidence="1 2">
    <name type="scientific">Hymenoscyphus albidus</name>
    <dbReference type="NCBI Taxonomy" id="595503"/>
    <lineage>
        <taxon>Eukaryota</taxon>
        <taxon>Fungi</taxon>
        <taxon>Dikarya</taxon>
        <taxon>Ascomycota</taxon>
        <taxon>Pezizomycotina</taxon>
        <taxon>Leotiomycetes</taxon>
        <taxon>Helotiales</taxon>
        <taxon>Helotiaceae</taxon>
        <taxon>Hymenoscyphus</taxon>
    </lineage>
</organism>
<dbReference type="AlphaFoldDB" id="A0A9N9LAT3"/>
<evidence type="ECO:0000313" key="2">
    <source>
        <dbReference type="Proteomes" id="UP000701801"/>
    </source>
</evidence>
<accession>A0A9N9LAT3</accession>
<proteinExistence type="predicted"/>
<dbReference type="EMBL" id="CAJVRM010000027">
    <property type="protein sequence ID" value="CAG8971765.1"/>
    <property type="molecule type" value="Genomic_DNA"/>
</dbReference>
<evidence type="ECO:0000313" key="1">
    <source>
        <dbReference type="EMBL" id="CAG8971765.1"/>
    </source>
</evidence>
<name>A0A9N9LAT3_9HELO</name>
<protein>
    <submittedName>
        <fullName evidence="1">Uncharacterized protein</fullName>
    </submittedName>
</protein>